<feature type="chain" id="PRO_5009937629" evidence="11">
    <location>
        <begin position="23"/>
        <end position="513"/>
    </location>
</feature>
<evidence type="ECO:0000256" key="10">
    <source>
        <dbReference type="SAM" id="Coils"/>
    </source>
</evidence>
<protein>
    <submittedName>
        <fullName evidence="12">Sucrose porin</fullName>
    </submittedName>
</protein>
<dbReference type="PANTHER" id="PTHR38762:SF1">
    <property type="entry name" value="CRYPTIC OUTER MEMBRANE PORIN BGLH-RELATED"/>
    <property type="match status" value="1"/>
</dbReference>
<dbReference type="Pfam" id="PF02264">
    <property type="entry name" value="LamB"/>
    <property type="match status" value="1"/>
</dbReference>
<name>A0A1N6Q526_9RHOO</name>
<evidence type="ECO:0000256" key="6">
    <source>
        <dbReference type="ARBA" id="ARBA00023065"/>
    </source>
</evidence>
<keyword evidence="3" id="KW-0813">Transport</keyword>
<comment type="subcellular location">
    <subcellularLocation>
        <location evidence="1">Cell outer membrane</location>
        <topology evidence="1">Multi-pass membrane protein</topology>
    </subcellularLocation>
</comment>
<keyword evidence="10" id="KW-0175">Coiled coil</keyword>
<dbReference type="GO" id="GO:0046930">
    <property type="term" value="C:pore complex"/>
    <property type="evidence" value="ECO:0007669"/>
    <property type="project" value="UniProtKB-KW"/>
</dbReference>
<dbReference type="InterPro" id="IPR003192">
    <property type="entry name" value="Porin_LamB"/>
</dbReference>
<dbReference type="Gene3D" id="2.40.170.10">
    <property type="entry name" value="Porin, LamB type"/>
    <property type="match status" value="1"/>
</dbReference>
<evidence type="ECO:0000256" key="8">
    <source>
        <dbReference type="ARBA" id="ARBA00023136"/>
    </source>
</evidence>
<dbReference type="STRING" id="34027.SAMN05421829_102349"/>
<evidence type="ECO:0000313" key="13">
    <source>
        <dbReference type="Proteomes" id="UP000186819"/>
    </source>
</evidence>
<reference evidence="13" key="1">
    <citation type="submission" date="2017-01" db="EMBL/GenBank/DDBJ databases">
        <authorList>
            <person name="Varghese N."/>
            <person name="Submissions S."/>
        </authorList>
    </citation>
    <scope>NUCLEOTIDE SEQUENCE [LARGE SCALE GENOMIC DNA]</scope>
    <source>
        <strain evidence="13">ATCC 51758</strain>
    </source>
</reference>
<dbReference type="InterPro" id="IPR036998">
    <property type="entry name" value="Porin_LamB_sf"/>
</dbReference>
<keyword evidence="7" id="KW-0626">Porin</keyword>
<evidence type="ECO:0000256" key="7">
    <source>
        <dbReference type="ARBA" id="ARBA00023114"/>
    </source>
</evidence>
<sequence>MITKKSAIALGIALAFCGSAGAADKTKQTRVEELEARIAKLEEMLRQVTTAAQQATTAAQQATTAAQQASSSAQQAGEVARKADTTASAAKAASDAQAPLTKAAAETASSFEFHGYARAGTVSNSDMFTVKGVGPYITPAGNLGGAVGRLGLETDTYAEAKLLKNFRSDDGSWATFGFMLADGVNSNNDWTGGENGINVRWAYAEMGNLPTFKGTALENATIWAGKRFDKKNFDIHFFDSDFVFLSGTGAGVYDAQVTPDWKTNVSVYGRDFLNEDDEGIKSYVFTMNNYVGNWQFMLNGMHAKNNDVNGSDRATSGLHGLFAYHAPSFYGVADGFSKTGVLAGRGLGAEVKRLGAVGNLLEDAQAFRVMSFGVTDLAPKWKVSPALMAEVSKDRFNKGDEYKWASANLRFTNAINKNFAMQYEGSFQYMDLDSTFTQAKGNFYKLTVSPTFKLDTGAGFFARPELRLFATWMGWDKDLNGFTYDGSANEGFGSTKFTGDSKWLVGAQMEVWF</sequence>
<dbReference type="GO" id="GO:0006811">
    <property type="term" value="P:monoatomic ion transport"/>
    <property type="evidence" value="ECO:0007669"/>
    <property type="project" value="UniProtKB-KW"/>
</dbReference>
<dbReference type="InterPro" id="IPR050286">
    <property type="entry name" value="G_neg_Bact_CarbUptk_Porin"/>
</dbReference>
<comment type="similarity">
    <text evidence="2">Belongs to the porin LamB (TC 1.B.3) family.</text>
</comment>
<evidence type="ECO:0000313" key="12">
    <source>
        <dbReference type="EMBL" id="SIQ11691.1"/>
    </source>
</evidence>
<keyword evidence="11" id="KW-0732">Signal</keyword>
<feature type="coiled-coil region" evidence="10">
    <location>
        <begin position="24"/>
        <end position="58"/>
    </location>
</feature>
<proteinExistence type="inferred from homology"/>
<keyword evidence="6" id="KW-0406">Ion transport</keyword>
<keyword evidence="4" id="KW-1134">Transmembrane beta strand</keyword>
<evidence type="ECO:0000256" key="5">
    <source>
        <dbReference type="ARBA" id="ARBA00022692"/>
    </source>
</evidence>
<dbReference type="OrthoDB" id="106611at2"/>
<evidence type="ECO:0000256" key="1">
    <source>
        <dbReference type="ARBA" id="ARBA00004571"/>
    </source>
</evidence>
<dbReference type="PANTHER" id="PTHR38762">
    <property type="entry name" value="CRYPTIC OUTER MEMBRANE PORIN BGLH-RELATED"/>
    <property type="match status" value="1"/>
</dbReference>
<evidence type="ECO:0000256" key="9">
    <source>
        <dbReference type="ARBA" id="ARBA00023237"/>
    </source>
</evidence>
<feature type="signal peptide" evidence="11">
    <location>
        <begin position="1"/>
        <end position="22"/>
    </location>
</feature>
<keyword evidence="5" id="KW-0812">Transmembrane</keyword>
<keyword evidence="9" id="KW-0998">Cell outer membrane</keyword>
<keyword evidence="8" id="KW-0472">Membrane</keyword>
<keyword evidence="13" id="KW-1185">Reference proteome</keyword>
<dbReference type="GO" id="GO:0015774">
    <property type="term" value="P:polysaccharide transport"/>
    <property type="evidence" value="ECO:0007669"/>
    <property type="project" value="TreeGrafter"/>
</dbReference>
<evidence type="ECO:0000256" key="11">
    <source>
        <dbReference type="SAM" id="SignalP"/>
    </source>
</evidence>
<dbReference type="AlphaFoldDB" id="A0A1N6Q526"/>
<dbReference type="SUPFAM" id="SSF56935">
    <property type="entry name" value="Porins"/>
    <property type="match status" value="1"/>
</dbReference>
<dbReference type="Proteomes" id="UP000186819">
    <property type="component" value="Unassembled WGS sequence"/>
</dbReference>
<evidence type="ECO:0000256" key="4">
    <source>
        <dbReference type="ARBA" id="ARBA00022452"/>
    </source>
</evidence>
<dbReference type="GO" id="GO:0009279">
    <property type="term" value="C:cell outer membrane"/>
    <property type="evidence" value="ECO:0007669"/>
    <property type="project" value="UniProtKB-SubCell"/>
</dbReference>
<evidence type="ECO:0000256" key="3">
    <source>
        <dbReference type="ARBA" id="ARBA00022448"/>
    </source>
</evidence>
<gene>
    <name evidence="12" type="ORF">SAMN05421829_102349</name>
</gene>
<dbReference type="EMBL" id="FTMD01000002">
    <property type="protein sequence ID" value="SIQ11691.1"/>
    <property type="molecule type" value="Genomic_DNA"/>
</dbReference>
<dbReference type="GO" id="GO:0015288">
    <property type="term" value="F:porin activity"/>
    <property type="evidence" value="ECO:0007669"/>
    <property type="project" value="UniProtKB-KW"/>
</dbReference>
<organism evidence="12 13">
    <name type="scientific">Aromatoleum tolulyticum</name>
    <dbReference type="NCBI Taxonomy" id="34027"/>
    <lineage>
        <taxon>Bacteria</taxon>
        <taxon>Pseudomonadati</taxon>
        <taxon>Pseudomonadota</taxon>
        <taxon>Betaproteobacteria</taxon>
        <taxon>Rhodocyclales</taxon>
        <taxon>Rhodocyclaceae</taxon>
        <taxon>Aromatoleum</taxon>
    </lineage>
</organism>
<evidence type="ECO:0000256" key="2">
    <source>
        <dbReference type="ARBA" id="ARBA00007055"/>
    </source>
</evidence>
<dbReference type="RefSeq" id="WP_076600852.1">
    <property type="nucleotide sequence ID" value="NZ_FTMD01000002.1"/>
</dbReference>
<dbReference type="GO" id="GO:0015144">
    <property type="term" value="F:carbohydrate transmembrane transporter activity"/>
    <property type="evidence" value="ECO:0007669"/>
    <property type="project" value="TreeGrafter"/>
</dbReference>
<accession>A0A1N6Q526</accession>